<keyword evidence="3" id="KW-0805">Transcription regulation</keyword>
<keyword evidence="4 9" id="KW-0238">DNA-binding</keyword>
<feature type="compositionally biased region" description="Basic and acidic residues" evidence="8">
    <location>
        <begin position="134"/>
        <end position="157"/>
    </location>
</feature>
<feature type="compositionally biased region" description="Low complexity" evidence="8">
    <location>
        <begin position="107"/>
        <end position="121"/>
    </location>
</feature>
<keyword evidence="5 9" id="KW-0371">Homeobox</keyword>
<reference evidence="9" key="1">
    <citation type="submission" date="2020-07" db="EMBL/GenBank/DDBJ databases">
        <title>Clarias magur genome sequencing, assembly and annotation.</title>
        <authorList>
            <person name="Kushwaha B."/>
            <person name="Kumar R."/>
            <person name="Das P."/>
            <person name="Joshi C.G."/>
            <person name="Kumar D."/>
            <person name="Nagpure N.S."/>
            <person name="Pandey M."/>
            <person name="Agarwal S."/>
            <person name="Srivastava S."/>
            <person name="Singh M."/>
            <person name="Sahoo L."/>
            <person name="Jayasankar P."/>
            <person name="Meher P.K."/>
            <person name="Koringa P.G."/>
            <person name="Iquebal M.A."/>
            <person name="Das S.P."/>
            <person name="Bit A."/>
            <person name="Patnaik S."/>
            <person name="Patel N."/>
            <person name="Shah T.M."/>
            <person name="Hinsu A."/>
            <person name="Jena J.K."/>
        </authorList>
    </citation>
    <scope>NUCLEOTIDE SEQUENCE</scope>
    <source>
        <strain evidence="9">CIFAMagur01</strain>
        <tissue evidence="9">Testis</tissue>
    </source>
</reference>
<dbReference type="PROSITE" id="PS00032">
    <property type="entry name" value="ANTENNAPEDIA"/>
    <property type="match status" value="1"/>
</dbReference>
<feature type="non-terminal residue" evidence="9">
    <location>
        <position position="1"/>
    </location>
</feature>
<proteinExistence type="predicted"/>
<dbReference type="Proteomes" id="UP000727407">
    <property type="component" value="Unassembled WGS sequence"/>
</dbReference>
<dbReference type="GO" id="GO:0000981">
    <property type="term" value="F:DNA-binding transcription factor activity, RNA polymerase II-specific"/>
    <property type="evidence" value="ECO:0007669"/>
    <property type="project" value="TreeGrafter"/>
</dbReference>
<evidence type="ECO:0000313" key="10">
    <source>
        <dbReference type="Proteomes" id="UP000727407"/>
    </source>
</evidence>
<dbReference type="GO" id="GO:0000978">
    <property type="term" value="F:RNA polymerase II cis-regulatory region sequence-specific DNA binding"/>
    <property type="evidence" value="ECO:0007669"/>
    <property type="project" value="TreeGrafter"/>
</dbReference>
<keyword evidence="6" id="KW-0804">Transcription</keyword>
<feature type="compositionally biased region" description="Polar residues" evidence="8">
    <location>
        <begin position="52"/>
        <end position="72"/>
    </location>
</feature>
<dbReference type="OrthoDB" id="6159439at2759"/>
<protein>
    <submittedName>
        <fullName evidence="9">Homeobox protein Hox-D4</fullName>
    </submittedName>
</protein>
<evidence type="ECO:0000256" key="7">
    <source>
        <dbReference type="ARBA" id="ARBA00023242"/>
    </source>
</evidence>
<dbReference type="InterPro" id="IPR050609">
    <property type="entry name" value="Antp_homeobox_Deformed_sf"/>
</dbReference>
<evidence type="ECO:0000256" key="3">
    <source>
        <dbReference type="ARBA" id="ARBA00023015"/>
    </source>
</evidence>
<accession>A0A8J4X6D3</accession>
<feature type="compositionally biased region" description="Polar residues" evidence="8">
    <location>
        <begin position="79"/>
        <end position="98"/>
    </location>
</feature>
<evidence type="ECO:0000256" key="2">
    <source>
        <dbReference type="ARBA" id="ARBA00022473"/>
    </source>
</evidence>
<evidence type="ECO:0000256" key="1">
    <source>
        <dbReference type="ARBA" id="ARBA00004123"/>
    </source>
</evidence>
<evidence type="ECO:0000313" key="9">
    <source>
        <dbReference type="EMBL" id="KAF5905837.1"/>
    </source>
</evidence>
<organism evidence="9 10">
    <name type="scientific">Clarias magur</name>
    <name type="common">Asian catfish</name>
    <name type="synonym">Macropteronotus magur</name>
    <dbReference type="NCBI Taxonomy" id="1594786"/>
    <lineage>
        <taxon>Eukaryota</taxon>
        <taxon>Metazoa</taxon>
        <taxon>Chordata</taxon>
        <taxon>Craniata</taxon>
        <taxon>Vertebrata</taxon>
        <taxon>Euteleostomi</taxon>
        <taxon>Actinopterygii</taxon>
        <taxon>Neopterygii</taxon>
        <taxon>Teleostei</taxon>
        <taxon>Ostariophysi</taxon>
        <taxon>Siluriformes</taxon>
        <taxon>Clariidae</taxon>
        <taxon>Clarias</taxon>
    </lineage>
</organism>
<keyword evidence="7" id="KW-0539">Nucleus</keyword>
<dbReference type="GO" id="GO:0005654">
    <property type="term" value="C:nucleoplasm"/>
    <property type="evidence" value="ECO:0007669"/>
    <property type="project" value="TreeGrafter"/>
</dbReference>
<comment type="caution">
    <text evidence="9">The sequence shown here is derived from an EMBL/GenBank/DDBJ whole genome shotgun (WGS) entry which is preliminary data.</text>
</comment>
<gene>
    <name evidence="9" type="primary">hoxd4</name>
    <name evidence="9" type="ORF">DAT39_004393</name>
</gene>
<dbReference type="GO" id="GO:0048704">
    <property type="term" value="P:embryonic skeletal system morphogenesis"/>
    <property type="evidence" value="ECO:0007669"/>
    <property type="project" value="TreeGrafter"/>
</dbReference>
<dbReference type="GO" id="GO:0009952">
    <property type="term" value="P:anterior/posterior pattern specification"/>
    <property type="evidence" value="ECO:0007669"/>
    <property type="project" value="TreeGrafter"/>
</dbReference>
<feature type="region of interest" description="Disordered" evidence="8">
    <location>
        <begin position="23"/>
        <end position="157"/>
    </location>
</feature>
<dbReference type="InterPro" id="IPR001827">
    <property type="entry name" value="Homeobox_Antennapedia_CS"/>
</dbReference>
<dbReference type="PANTHER" id="PTHR45771:SF5">
    <property type="entry name" value="HOMEOBOX PROTEIN HOX-D4"/>
    <property type="match status" value="1"/>
</dbReference>
<keyword evidence="10" id="KW-1185">Reference proteome</keyword>
<dbReference type="AlphaFoldDB" id="A0A8J4X6D3"/>
<dbReference type="EMBL" id="QNUK01000039">
    <property type="protein sequence ID" value="KAF5905837.1"/>
    <property type="molecule type" value="Genomic_DNA"/>
</dbReference>
<evidence type="ECO:0000256" key="5">
    <source>
        <dbReference type="ARBA" id="ARBA00023155"/>
    </source>
</evidence>
<comment type="subcellular location">
    <subcellularLocation>
        <location evidence="1">Nucleus</location>
    </subcellularLocation>
</comment>
<feature type="compositionally biased region" description="Polar residues" evidence="8">
    <location>
        <begin position="23"/>
        <end position="43"/>
    </location>
</feature>
<evidence type="ECO:0000256" key="4">
    <source>
        <dbReference type="ARBA" id="ARBA00023125"/>
    </source>
</evidence>
<name>A0A8J4X6D3_CLAMG</name>
<evidence type="ECO:0000256" key="8">
    <source>
        <dbReference type="SAM" id="MobiDB-lite"/>
    </source>
</evidence>
<dbReference type="GO" id="GO:0045944">
    <property type="term" value="P:positive regulation of transcription by RNA polymerase II"/>
    <property type="evidence" value="ECO:0007669"/>
    <property type="project" value="TreeGrafter"/>
</dbReference>
<keyword evidence="2" id="KW-0217">Developmental protein</keyword>
<dbReference type="PANTHER" id="PTHR45771">
    <property type="entry name" value="HOMEOTIC PROTEIN DEFORMED"/>
    <property type="match status" value="1"/>
</dbReference>
<evidence type="ECO:0000256" key="6">
    <source>
        <dbReference type="ARBA" id="ARBA00023163"/>
    </source>
</evidence>
<sequence>MAMSSYMVNSKYVDPKFPPCEEYSQNSYIPEQGSGYYSPSQETDFQHPGIYSRSNYSEQPYSCNTVQGSTLQPRGHVQEQGSHPGSFPTQGEQCSPIQISGPRTCDQQQNTKNQNGTQTKQPAIVYPWMKKVHVSTDRGPNNEKRLREKREHCNKGY</sequence>